<comment type="similarity">
    <text evidence="1">Belongs to the methyltransferase TRM13 family.</text>
</comment>
<dbReference type="PANTHER" id="PTHR12998:SF0">
    <property type="entry name" value="TRNA:M(4)X MODIFICATION ENZYME TRM13 HOMOLOG"/>
    <property type="match status" value="1"/>
</dbReference>
<evidence type="ECO:0000256" key="2">
    <source>
        <dbReference type="SAM" id="MobiDB-lite"/>
    </source>
</evidence>
<comment type="catalytic activity">
    <reaction evidence="1">
        <text>cytidine(4) in tRNA(Gly)(GCC) + S-adenosyl-L-methionine = 2'-O-methylcytidine(4) in tRNA(Gly)(GCC) + S-adenosyl-L-homocysteine + H(+)</text>
        <dbReference type="Rhea" id="RHEA:43192"/>
        <dbReference type="Rhea" id="RHEA-COMP:10399"/>
        <dbReference type="Rhea" id="RHEA-COMP:10400"/>
        <dbReference type="ChEBI" id="CHEBI:15378"/>
        <dbReference type="ChEBI" id="CHEBI:57856"/>
        <dbReference type="ChEBI" id="CHEBI:59789"/>
        <dbReference type="ChEBI" id="CHEBI:74495"/>
        <dbReference type="ChEBI" id="CHEBI:82748"/>
        <dbReference type="EC" id="2.1.1.225"/>
    </reaction>
</comment>
<dbReference type="GeneID" id="102802454"/>
<keyword evidence="1" id="KW-0949">S-adenosyl-L-methionine</keyword>
<evidence type="ECO:0000259" key="3">
    <source>
        <dbReference type="Pfam" id="PF05206"/>
    </source>
</evidence>
<evidence type="ECO:0000256" key="1">
    <source>
        <dbReference type="RuleBase" id="RU367103"/>
    </source>
</evidence>
<feature type="compositionally biased region" description="Polar residues" evidence="2">
    <location>
        <begin position="321"/>
        <end position="336"/>
    </location>
</feature>
<dbReference type="Pfam" id="PF05206">
    <property type="entry name" value="TRM13"/>
    <property type="match status" value="2"/>
</dbReference>
<reference evidence="5" key="1">
    <citation type="submission" date="2025-08" db="UniProtKB">
        <authorList>
            <consortium name="RefSeq"/>
        </authorList>
    </citation>
    <scope>IDENTIFICATION</scope>
    <source>
        <tissue evidence="5">Testes</tissue>
    </source>
</reference>
<dbReference type="Proteomes" id="UP000694865">
    <property type="component" value="Unplaced"/>
</dbReference>
<dbReference type="RefSeq" id="XP_006812702.1">
    <property type="nucleotide sequence ID" value="XM_006812639.1"/>
</dbReference>
<evidence type="ECO:0000313" key="5">
    <source>
        <dbReference type="RefSeq" id="XP_006812702.1"/>
    </source>
</evidence>
<keyword evidence="1" id="KW-0863">Zinc-finger</keyword>
<dbReference type="EC" id="2.1.1.225" evidence="1"/>
<dbReference type="InterPro" id="IPR039044">
    <property type="entry name" value="Trm13"/>
</dbReference>
<comment type="function">
    <text evidence="1">tRNA methylase which 2'-O-methylates cytidine(4) in tRNA(Pro) and tRNA(Gly)(GCC), and adenosine(4) in tRNA(His).</text>
</comment>
<sequence length="440" mass="49402">NTPHIIDCISYHPIMQSELDNPANGMKALKHLKQTSSLLNTMKDLHLLQSQTNYVEFGAGKGQLSHWIKTTLNDSTDNLFLLVDRGTNRYKFDSKSSEDGTHFERLRIDIEHLDLDKVPSLKDNRRSIVAVSKHLCGAATDLSLRCLMKIVTSNTSTEKQEVRTTPYVNSHEINLSQKNESAPAEIQELPTDVFTGKKLSHTNLPTGNQGYNDRTSKVSSDNKDVCASMSHEYHDIQTSASTEPIDNELLNTEGNPSRLNGIVIALCCHHKCLWRNYVGKDFFKCQGLTTKDFNVISLLTSWATCAIKKQQLNSVEDPVLHSNSSDSKVLDTSQAENVPEDNPHVTQSKCERCKSTNLSTRSCERNSEDVTGTSQNAFDKDKEGEYWEIDEREQIGKMCKRLIDIGRIKYLQSHGFNVQLGHYVTPSVSLENVVLMASPK</sequence>
<organism evidence="4 5">
    <name type="scientific">Saccoglossus kowalevskii</name>
    <name type="common">Acorn worm</name>
    <dbReference type="NCBI Taxonomy" id="10224"/>
    <lineage>
        <taxon>Eukaryota</taxon>
        <taxon>Metazoa</taxon>
        <taxon>Hemichordata</taxon>
        <taxon>Enteropneusta</taxon>
        <taxon>Harrimaniidae</taxon>
        <taxon>Saccoglossus</taxon>
    </lineage>
</organism>
<keyword evidence="1" id="KW-0489">Methyltransferase</keyword>
<gene>
    <name evidence="5" type="primary">LOC102802454</name>
</gene>
<keyword evidence="1" id="KW-0479">Metal-binding</keyword>
<feature type="domain" description="Methyltransferase TRM13" evidence="3">
    <location>
        <begin position="251"/>
        <end position="437"/>
    </location>
</feature>
<keyword evidence="1" id="KW-0862">Zinc</keyword>
<dbReference type="InterPro" id="IPR007871">
    <property type="entry name" value="Methyltransferase_TRM13"/>
</dbReference>
<protein>
    <recommendedName>
        <fullName evidence="1">tRNA:m(4)X modification enzyme TRM13</fullName>
        <ecNumber evidence="1">2.1.1.225</ecNumber>
    </recommendedName>
</protein>
<keyword evidence="1" id="KW-0808">Transferase</keyword>
<feature type="non-terminal residue" evidence="5">
    <location>
        <position position="1"/>
    </location>
</feature>
<keyword evidence="1" id="KW-0819">tRNA processing</keyword>
<feature type="domain" description="Methyltransferase TRM13" evidence="3">
    <location>
        <begin position="33"/>
        <end position="155"/>
    </location>
</feature>
<dbReference type="PANTHER" id="PTHR12998">
    <property type="entry name" value="TRNA:M(4)X MODIFICATION ENZYME TRM13 HOMOLOG"/>
    <property type="match status" value="1"/>
</dbReference>
<proteinExistence type="inferred from homology"/>
<name>A0ABM0LY61_SACKO</name>
<evidence type="ECO:0000313" key="4">
    <source>
        <dbReference type="Proteomes" id="UP000694865"/>
    </source>
</evidence>
<comment type="catalytic activity">
    <reaction evidence="1">
        <text>cytidine(4) in tRNA(Pro) + S-adenosyl-L-methionine = 2'-O-methylcytidine(4) in tRNA(Pro) + S-adenosyl-L-homocysteine + H(+)</text>
        <dbReference type="Rhea" id="RHEA:32767"/>
        <dbReference type="Rhea" id="RHEA-COMP:10397"/>
        <dbReference type="Rhea" id="RHEA-COMP:10398"/>
        <dbReference type="ChEBI" id="CHEBI:15378"/>
        <dbReference type="ChEBI" id="CHEBI:57856"/>
        <dbReference type="ChEBI" id="CHEBI:59789"/>
        <dbReference type="ChEBI" id="CHEBI:74495"/>
        <dbReference type="ChEBI" id="CHEBI:82748"/>
        <dbReference type="EC" id="2.1.1.225"/>
    </reaction>
</comment>
<accession>A0ABM0LY61</accession>
<keyword evidence="4" id="KW-1185">Reference proteome</keyword>
<feature type="region of interest" description="Disordered" evidence="2">
    <location>
        <begin position="318"/>
        <end position="346"/>
    </location>
</feature>
<comment type="catalytic activity">
    <reaction evidence="1">
        <text>adenosine(4) in tRNA(His) + S-adenosyl-L-methionine = 2'-O-methyladenosine(4) in tRNA(His) + S-adenosyl-L-homocysteine + H(+)</text>
        <dbReference type="Rhea" id="RHEA:43196"/>
        <dbReference type="Rhea" id="RHEA-COMP:10401"/>
        <dbReference type="Rhea" id="RHEA-COMP:10402"/>
        <dbReference type="ChEBI" id="CHEBI:15378"/>
        <dbReference type="ChEBI" id="CHEBI:57856"/>
        <dbReference type="ChEBI" id="CHEBI:59789"/>
        <dbReference type="ChEBI" id="CHEBI:74411"/>
        <dbReference type="ChEBI" id="CHEBI:74477"/>
        <dbReference type="EC" id="2.1.1.225"/>
    </reaction>
</comment>